<sequence>MSITSRIGIIDIGSNSIRLVIVAHNEQGAHRVVGEWKESARLSERIGSDGILQEKDVADIIPILSRFRTICSASGVTRIRAAATAAIRNAANSATVVQMLRLRTGLSIEVLSGEDEGRLGFQGVINTMAVQDGFIVDIGGGSTEVTLFQNRRVRHSVSFPFGAVNTCRMHTKDGDVTSEQIQTIRAMVMEAAAAHPWMTANPGLPLIGLGGTVRTLGKLDQKRRKYSFNQAHNYHLYPENVQELVDWLPSLTYEKRKKIEGLSKDRADIIVPGLLILHTLFGLLQTKKYIVSGAGLRDGLFYEMIRPERPIVDDVLEHSVNNQLALHSFIPLQHAKQVERIALKLFDDLFPQHGGDDTARRLLSVAARLYRLGSAVNYYQYTRHTFYMIAYTRIDGLSHRETLLCALIASYKTKSRTRQMLLQFRDIVSESDEGMIVKLGTLLQVAVALDKSETQLVEHVSAAADTKAVRLRLHCKDWPRLELMEAAAAEKEFQKAWNAKLEIDVISEASSTV</sequence>
<dbReference type="PANTHER" id="PTHR30005">
    <property type="entry name" value="EXOPOLYPHOSPHATASE"/>
    <property type="match status" value="1"/>
</dbReference>
<protein>
    <submittedName>
        <fullName evidence="5">Ppx/GppA family phosphatase</fullName>
    </submittedName>
</protein>
<dbReference type="PIRSF" id="PIRSF001267">
    <property type="entry name" value="Pyrophosphatase_GppA_Ppx"/>
    <property type="match status" value="1"/>
</dbReference>
<evidence type="ECO:0000256" key="2">
    <source>
        <dbReference type="ARBA" id="ARBA00022801"/>
    </source>
</evidence>
<dbReference type="RefSeq" id="WP_377471460.1">
    <property type="nucleotide sequence ID" value="NZ_JBHLWN010000068.1"/>
</dbReference>
<dbReference type="CDD" id="cd24052">
    <property type="entry name" value="ASKHA_NBD_HpPPX-GppA-like"/>
    <property type="match status" value="1"/>
</dbReference>
<dbReference type="SUPFAM" id="SSF53067">
    <property type="entry name" value="Actin-like ATPase domain"/>
    <property type="match status" value="2"/>
</dbReference>
<keyword evidence="6" id="KW-1185">Reference proteome</keyword>
<dbReference type="InterPro" id="IPR043129">
    <property type="entry name" value="ATPase_NBD"/>
</dbReference>
<dbReference type="Pfam" id="PF02541">
    <property type="entry name" value="Ppx-GppA"/>
    <property type="match status" value="1"/>
</dbReference>
<dbReference type="InterPro" id="IPR050273">
    <property type="entry name" value="GppA/Ppx_hydrolase"/>
</dbReference>
<dbReference type="Gene3D" id="1.10.3210.10">
    <property type="entry name" value="Hypothetical protein af1432"/>
    <property type="match status" value="1"/>
</dbReference>
<dbReference type="EMBL" id="JBHLWN010000068">
    <property type="protein sequence ID" value="MFC0214121.1"/>
    <property type="molecule type" value="Genomic_DNA"/>
</dbReference>
<dbReference type="SUPFAM" id="SSF109604">
    <property type="entry name" value="HD-domain/PDEase-like"/>
    <property type="match status" value="1"/>
</dbReference>
<dbReference type="InterPro" id="IPR003695">
    <property type="entry name" value="Ppx_GppA_N"/>
</dbReference>
<gene>
    <name evidence="5" type="ORF">ACFFK0_16965</name>
</gene>
<evidence type="ECO:0000259" key="4">
    <source>
        <dbReference type="Pfam" id="PF21447"/>
    </source>
</evidence>
<dbReference type="Gene3D" id="3.30.420.40">
    <property type="match status" value="1"/>
</dbReference>
<accession>A0ABV6DN91</accession>
<comment type="caution">
    <text evidence="5">The sequence shown here is derived from an EMBL/GenBank/DDBJ whole genome shotgun (WGS) entry which is preliminary data.</text>
</comment>
<dbReference type="Gene3D" id="3.30.420.150">
    <property type="entry name" value="Exopolyphosphatase. Domain 2"/>
    <property type="match status" value="1"/>
</dbReference>
<dbReference type="Proteomes" id="UP001589776">
    <property type="component" value="Unassembled WGS sequence"/>
</dbReference>
<reference evidence="5 6" key="1">
    <citation type="submission" date="2024-09" db="EMBL/GenBank/DDBJ databases">
        <authorList>
            <person name="Sun Q."/>
            <person name="Mori K."/>
        </authorList>
    </citation>
    <scope>NUCLEOTIDE SEQUENCE [LARGE SCALE GENOMIC DNA]</scope>
    <source>
        <strain evidence="5 6">CCM 7759</strain>
    </source>
</reference>
<feature type="domain" description="Ppx/GppA phosphatase C-terminal" evidence="4">
    <location>
        <begin position="323"/>
        <end position="479"/>
    </location>
</feature>
<organism evidence="5 6">
    <name type="scientific">Paenibacillus chartarius</name>
    <dbReference type="NCBI Taxonomy" id="747481"/>
    <lineage>
        <taxon>Bacteria</taxon>
        <taxon>Bacillati</taxon>
        <taxon>Bacillota</taxon>
        <taxon>Bacilli</taxon>
        <taxon>Bacillales</taxon>
        <taxon>Paenibacillaceae</taxon>
        <taxon>Paenibacillus</taxon>
    </lineage>
</organism>
<name>A0ABV6DN91_9BACL</name>
<keyword evidence="2" id="KW-0378">Hydrolase</keyword>
<evidence type="ECO:0000259" key="3">
    <source>
        <dbReference type="Pfam" id="PF02541"/>
    </source>
</evidence>
<evidence type="ECO:0000313" key="5">
    <source>
        <dbReference type="EMBL" id="MFC0214121.1"/>
    </source>
</evidence>
<dbReference type="PANTHER" id="PTHR30005:SF0">
    <property type="entry name" value="RETROGRADE REGULATION PROTEIN 2"/>
    <property type="match status" value="1"/>
</dbReference>
<evidence type="ECO:0000313" key="6">
    <source>
        <dbReference type="Proteomes" id="UP001589776"/>
    </source>
</evidence>
<dbReference type="InterPro" id="IPR030673">
    <property type="entry name" value="PyroPPase_GppA_Ppx"/>
</dbReference>
<feature type="domain" description="Ppx/GppA phosphatase N-terminal" evidence="3">
    <location>
        <begin position="22"/>
        <end position="305"/>
    </location>
</feature>
<evidence type="ECO:0000256" key="1">
    <source>
        <dbReference type="ARBA" id="ARBA00007125"/>
    </source>
</evidence>
<comment type="similarity">
    <text evidence="1">Belongs to the GppA/Ppx family.</text>
</comment>
<dbReference type="InterPro" id="IPR048950">
    <property type="entry name" value="Ppx_GppA_C"/>
</dbReference>
<proteinExistence type="inferred from homology"/>
<dbReference type="Pfam" id="PF21447">
    <property type="entry name" value="Ppx-GppA_III"/>
    <property type="match status" value="1"/>
</dbReference>